<feature type="compositionally biased region" description="Acidic residues" evidence="1">
    <location>
        <begin position="63"/>
        <end position="76"/>
    </location>
</feature>
<accession>A0AAD7PJJ2</accession>
<gene>
    <name evidence="2" type="ORF">O6P43_023431</name>
</gene>
<dbReference type="AlphaFoldDB" id="A0AAD7PJJ2"/>
<keyword evidence="3" id="KW-1185">Reference proteome</keyword>
<dbReference type="KEGG" id="qsa:O6P43_023431"/>
<dbReference type="PANTHER" id="PTHR34194:SF2">
    <property type="entry name" value="F14J8.16 PROTEIN"/>
    <property type="match status" value="1"/>
</dbReference>
<feature type="region of interest" description="Disordered" evidence="1">
    <location>
        <begin position="210"/>
        <end position="232"/>
    </location>
</feature>
<proteinExistence type="predicted"/>
<evidence type="ECO:0000313" key="3">
    <source>
        <dbReference type="Proteomes" id="UP001163823"/>
    </source>
</evidence>
<evidence type="ECO:0000256" key="1">
    <source>
        <dbReference type="SAM" id="MobiDB-lite"/>
    </source>
</evidence>
<feature type="compositionally biased region" description="Basic and acidic residues" evidence="1">
    <location>
        <begin position="161"/>
        <end position="178"/>
    </location>
</feature>
<feature type="compositionally biased region" description="Basic and acidic residues" evidence="1">
    <location>
        <begin position="77"/>
        <end position="90"/>
    </location>
</feature>
<dbReference type="PANTHER" id="PTHR34194">
    <property type="entry name" value="F14J8.16 PROTEIN"/>
    <property type="match status" value="1"/>
</dbReference>
<organism evidence="2 3">
    <name type="scientific">Quillaja saponaria</name>
    <name type="common">Soap bark tree</name>
    <dbReference type="NCBI Taxonomy" id="32244"/>
    <lineage>
        <taxon>Eukaryota</taxon>
        <taxon>Viridiplantae</taxon>
        <taxon>Streptophyta</taxon>
        <taxon>Embryophyta</taxon>
        <taxon>Tracheophyta</taxon>
        <taxon>Spermatophyta</taxon>
        <taxon>Magnoliopsida</taxon>
        <taxon>eudicotyledons</taxon>
        <taxon>Gunneridae</taxon>
        <taxon>Pentapetalae</taxon>
        <taxon>rosids</taxon>
        <taxon>fabids</taxon>
        <taxon>Fabales</taxon>
        <taxon>Quillajaceae</taxon>
        <taxon>Quillaja</taxon>
    </lineage>
</organism>
<dbReference type="EMBL" id="JARAOO010000009">
    <property type="protein sequence ID" value="KAJ7957090.1"/>
    <property type="molecule type" value="Genomic_DNA"/>
</dbReference>
<feature type="region of interest" description="Disordered" evidence="1">
    <location>
        <begin position="27"/>
        <end position="46"/>
    </location>
</feature>
<sequence length="360" mass="41685">MAKNKKVRFKETFETEYDRDIANEKRRRKVRNEGTPKPYLSCTQGDEEYVDFMRELDFLILNDSEEEEEEDDDDGSDGGKEKDEGSTDKQYERFLKNLRIDGNSYVLSIPGDNAFVKYEERNKGLSSGCPRDKKSSTRRGHVSTGTSVGSRVKLRSRHKKVNADLAEKEQCKLRKTNEGSKLAGKPKRATGFPTSDFKVEFQLEKKMGPAGVKSECNKGIGGENSSKRPKAEPTLDEDEWWFIINGTKCSGFRERLVDSLKRPYNEEEYNWLSQKIASRKPVQDHKDLRGRIRIYDKDYLGKSDLDHHRDFEKKMNSVQCDRPRVLNLMRGFVFWLMNLSHQGAFLPWKDPSCLEVLPQQ</sequence>
<name>A0AAD7PJJ2_QUISA</name>
<evidence type="ECO:0000313" key="2">
    <source>
        <dbReference type="EMBL" id="KAJ7957090.1"/>
    </source>
</evidence>
<comment type="caution">
    <text evidence="2">The sequence shown here is derived from an EMBL/GenBank/DDBJ whole genome shotgun (WGS) entry which is preliminary data.</text>
</comment>
<dbReference type="Proteomes" id="UP001163823">
    <property type="component" value="Chromosome 9"/>
</dbReference>
<feature type="region of interest" description="Disordered" evidence="1">
    <location>
        <begin position="122"/>
        <end position="189"/>
    </location>
</feature>
<reference evidence="2" key="1">
    <citation type="journal article" date="2023" name="Science">
        <title>Elucidation of the pathway for biosynthesis of saponin adjuvants from the soapbark tree.</title>
        <authorList>
            <person name="Reed J."/>
            <person name="Orme A."/>
            <person name="El-Demerdash A."/>
            <person name="Owen C."/>
            <person name="Martin L.B.B."/>
            <person name="Misra R.C."/>
            <person name="Kikuchi S."/>
            <person name="Rejzek M."/>
            <person name="Martin A.C."/>
            <person name="Harkess A."/>
            <person name="Leebens-Mack J."/>
            <person name="Louveau T."/>
            <person name="Stephenson M.J."/>
            <person name="Osbourn A."/>
        </authorList>
    </citation>
    <scope>NUCLEOTIDE SEQUENCE</scope>
    <source>
        <strain evidence="2">S10</strain>
    </source>
</reference>
<feature type="region of interest" description="Disordered" evidence="1">
    <location>
        <begin position="61"/>
        <end position="90"/>
    </location>
</feature>
<protein>
    <submittedName>
        <fullName evidence="2">Required to maintain repression 2</fullName>
    </submittedName>
</protein>